<name>A0ABT6J4L2_9GAMM</name>
<reference evidence="1 2" key="1">
    <citation type="submission" date="2023-04" db="EMBL/GenBank/DDBJ databases">
        <title>Luteimonas endophyticus RD2P54.</title>
        <authorList>
            <person name="Sun J.-Q."/>
        </authorList>
    </citation>
    <scope>NUCLEOTIDE SEQUENCE [LARGE SCALE GENOMIC DNA]</scope>
    <source>
        <strain evidence="1 2">RD2P54</strain>
    </source>
</reference>
<sequence>MSALLDDPGFTYLAALSNHTKHRSIIEVSYSVNFESDAVEHGLRFNPFTYDGVAYPAKWVRPTLIDEYQRQERWLLTIGNAVSGKFRARP</sequence>
<gene>
    <name evidence="1" type="ORF">QFW77_00910</name>
</gene>
<comment type="caution">
    <text evidence="1">The sequence shown here is derived from an EMBL/GenBank/DDBJ whole genome shotgun (WGS) entry which is preliminary data.</text>
</comment>
<dbReference type="RefSeq" id="WP_280572265.1">
    <property type="nucleotide sequence ID" value="NZ_JARXRM010000008.1"/>
</dbReference>
<evidence type="ECO:0000313" key="2">
    <source>
        <dbReference type="Proteomes" id="UP001156940"/>
    </source>
</evidence>
<dbReference type="EMBL" id="JARXRM010000008">
    <property type="protein sequence ID" value="MDH5821555.1"/>
    <property type="molecule type" value="Genomic_DNA"/>
</dbReference>
<dbReference type="Proteomes" id="UP001156940">
    <property type="component" value="Unassembled WGS sequence"/>
</dbReference>
<proteinExistence type="predicted"/>
<organism evidence="1 2">
    <name type="scientific">Luteimonas endophytica</name>
    <dbReference type="NCBI Taxonomy" id="3042023"/>
    <lineage>
        <taxon>Bacteria</taxon>
        <taxon>Pseudomonadati</taxon>
        <taxon>Pseudomonadota</taxon>
        <taxon>Gammaproteobacteria</taxon>
        <taxon>Lysobacterales</taxon>
        <taxon>Lysobacteraceae</taxon>
        <taxon>Luteimonas</taxon>
    </lineage>
</organism>
<accession>A0ABT6J4L2</accession>
<keyword evidence="2" id="KW-1185">Reference proteome</keyword>
<protein>
    <submittedName>
        <fullName evidence="1">Uncharacterized protein</fullName>
    </submittedName>
</protein>
<evidence type="ECO:0000313" key="1">
    <source>
        <dbReference type="EMBL" id="MDH5821555.1"/>
    </source>
</evidence>